<dbReference type="RefSeq" id="WP_010375789.1">
    <property type="nucleotide sequence ID" value="NZ_CP011924.1"/>
</dbReference>
<evidence type="ECO:0000313" key="4">
    <source>
        <dbReference type="Proteomes" id="UP000016521"/>
    </source>
</evidence>
<organism evidence="3 4">
    <name type="scientific">Pseudoalteromonas piscicida</name>
    <dbReference type="NCBI Taxonomy" id="43662"/>
    <lineage>
        <taxon>Bacteria</taxon>
        <taxon>Pseudomonadati</taxon>
        <taxon>Pseudomonadota</taxon>
        <taxon>Gammaproteobacteria</taxon>
        <taxon>Alteromonadales</taxon>
        <taxon>Pseudoalteromonadaceae</taxon>
        <taxon>Pseudoalteromonas</taxon>
    </lineage>
</organism>
<dbReference type="Gene3D" id="1.10.443.10">
    <property type="entry name" value="Intergrase catalytic core"/>
    <property type="match status" value="1"/>
</dbReference>
<dbReference type="SUPFAM" id="SSF56349">
    <property type="entry name" value="DNA breaking-rejoining enzymes"/>
    <property type="match status" value="1"/>
</dbReference>
<dbReference type="EMBL" id="CP011924">
    <property type="protein sequence ID" value="ATD07229.1"/>
    <property type="molecule type" value="Genomic_DNA"/>
</dbReference>
<name>A0ABM6NEH0_PSEO7</name>
<evidence type="ECO:0000256" key="1">
    <source>
        <dbReference type="ARBA" id="ARBA00023172"/>
    </source>
</evidence>
<dbReference type="InterPro" id="IPR013762">
    <property type="entry name" value="Integrase-like_cat_sf"/>
</dbReference>
<reference evidence="3 4" key="1">
    <citation type="submission" date="2015-06" db="EMBL/GenBank/DDBJ databases">
        <authorList>
            <person name="Xie B.-B."/>
            <person name="Rong J.-C."/>
            <person name="Qin Q.-L."/>
            <person name="Zhang Y.-Z."/>
        </authorList>
    </citation>
    <scope>NUCLEOTIDE SEQUENCE [LARGE SCALE GENOMIC DNA]</scope>
    <source>
        <strain evidence="3 4">JCM 20779</strain>
    </source>
</reference>
<dbReference type="InterPro" id="IPR011010">
    <property type="entry name" value="DNA_brk_join_enz"/>
</dbReference>
<keyword evidence="4" id="KW-1185">Reference proteome</keyword>
<dbReference type="Proteomes" id="UP000016521">
    <property type="component" value="Chromosome I"/>
</dbReference>
<protein>
    <recommendedName>
        <fullName evidence="5">Tyr recombinase domain-containing protein</fullName>
    </recommendedName>
</protein>
<proteinExistence type="predicted"/>
<feature type="region of interest" description="Disordered" evidence="2">
    <location>
        <begin position="1"/>
        <end position="20"/>
    </location>
</feature>
<evidence type="ECO:0000313" key="3">
    <source>
        <dbReference type="EMBL" id="ATD07229.1"/>
    </source>
</evidence>
<accession>A0ABM6NEH0</accession>
<keyword evidence="1" id="KW-0233">DNA recombination</keyword>
<evidence type="ECO:0008006" key="5">
    <source>
        <dbReference type="Google" id="ProtNLM"/>
    </source>
</evidence>
<sequence>MRAKNLEGISPSLFEKNGNKHPNNLGDPAWYIHDEDKQIRRIDFSEWECSDDKTIWAQSFILRRADGYVNNDQKIVVSDQGIWNPIINKLRDLCEYWELNHSRTPLSRWTETDVVSFLKYVMLYVDDEGDICVRHHGQEEGYRHILYRSHQYFMDASIVDGLRVEVSKRFSESLLEPYLSKSGMSLGAWLKGGSLGSIPIENGMVVLASAIQLLESPHANAARAYFKFIRDNHDISAANVLSSKDNLFVENRIYNSERSDFKVLSAKRAELKLILNKELAGESVDFFKQGAFSAFVAELYAAATYILLVLSGFRISEWTTFNTRDFIHHKDGTWEFRNQIHKTNYSIKAPRYLHGMTAFALNTLIECSYVDKMSENAPVFLRSFRCSHLCTLGKRATLSDLLKVGIWGEHPENTIRGAFQKFYRKVINQHPELASIHSETSPHQARHLWAEYCIRRFDGAVVERISEHFRHRLSDNFIRAYYEKALRERERDAIENSYIEEILRSIGGSDESMIRLYGPAAKRARMELNKASVISPDDFELTIANLSESIIITVDEWGYCLLRKGEEQYAKCFNKDLGTTMVEELRSFEVCASCIHSCNTKLQRVGIERSLIAHEEFIEALPLELSRLADASRKHIRVGESRLKEMDNE</sequence>
<evidence type="ECO:0000256" key="2">
    <source>
        <dbReference type="SAM" id="MobiDB-lite"/>
    </source>
</evidence>
<gene>
    <name evidence="3" type="ORF">PPIS_a2231</name>
</gene>